<dbReference type="OrthoDB" id="9811249at2"/>
<dbReference type="GO" id="GO:0043916">
    <property type="term" value="F:DNA-7-methylguanine glycosylase activity"/>
    <property type="evidence" value="ECO:0007669"/>
    <property type="project" value="TreeGrafter"/>
</dbReference>
<dbReference type="SMART" id="SM00478">
    <property type="entry name" value="ENDO3c"/>
    <property type="match status" value="1"/>
</dbReference>
<dbReference type="InterPro" id="IPR011257">
    <property type="entry name" value="DNA_glycosylase"/>
</dbReference>
<evidence type="ECO:0000256" key="1">
    <source>
        <dbReference type="ARBA" id="ARBA00000086"/>
    </source>
</evidence>
<dbReference type="GO" id="GO:0008725">
    <property type="term" value="F:DNA-3-methyladenine glycosylase activity"/>
    <property type="evidence" value="ECO:0007669"/>
    <property type="project" value="TreeGrafter"/>
</dbReference>
<comment type="similarity">
    <text evidence="2">Belongs to the alkylbase DNA glycosidase AlkA family.</text>
</comment>
<dbReference type="Pfam" id="PF00730">
    <property type="entry name" value="HhH-GPD"/>
    <property type="match status" value="1"/>
</dbReference>
<dbReference type="PANTHER" id="PTHR43003:SF5">
    <property type="entry name" value="DNA-3-METHYLADENINE GLYCOSYLASE"/>
    <property type="match status" value="1"/>
</dbReference>
<dbReference type="InterPro" id="IPR003265">
    <property type="entry name" value="HhH-GPD_domain"/>
</dbReference>
<evidence type="ECO:0000256" key="2">
    <source>
        <dbReference type="ARBA" id="ARBA00010817"/>
    </source>
</evidence>
<accession>A0A248LKH8</accession>
<dbReference type="Proteomes" id="UP000197424">
    <property type="component" value="Chromosome"/>
</dbReference>
<dbReference type="CDD" id="cd00056">
    <property type="entry name" value="ENDO3c"/>
    <property type="match status" value="1"/>
</dbReference>
<name>A0A248LKH8_9NEIS</name>
<proteinExistence type="inferred from homology"/>
<evidence type="ECO:0000256" key="3">
    <source>
        <dbReference type="ARBA" id="ARBA00012000"/>
    </source>
</evidence>
<evidence type="ECO:0000313" key="7">
    <source>
        <dbReference type="EMBL" id="ASJ24673.1"/>
    </source>
</evidence>
<comment type="catalytic activity">
    <reaction evidence="1">
        <text>Hydrolysis of alkylated DNA, releasing 3-methyladenine, 3-methylguanine, 7-methylguanine and 7-methyladenine.</text>
        <dbReference type="EC" id="3.2.2.21"/>
    </reaction>
</comment>
<dbReference type="EMBL" id="CP022115">
    <property type="protein sequence ID" value="ASJ24673.1"/>
    <property type="molecule type" value="Genomic_DNA"/>
</dbReference>
<keyword evidence="4" id="KW-0227">DNA damage</keyword>
<dbReference type="GO" id="GO:0032131">
    <property type="term" value="F:alkylated DNA binding"/>
    <property type="evidence" value="ECO:0007669"/>
    <property type="project" value="TreeGrafter"/>
</dbReference>
<dbReference type="PANTHER" id="PTHR43003">
    <property type="entry name" value="DNA-3-METHYLADENINE GLYCOSYLASE"/>
    <property type="match status" value="1"/>
</dbReference>
<organism evidence="7 8">
    <name type="scientific">Laribacter hongkongensis</name>
    <dbReference type="NCBI Taxonomy" id="168471"/>
    <lineage>
        <taxon>Bacteria</taxon>
        <taxon>Pseudomonadati</taxon>
        <taxon>Pseudomonadota</taxon>
        <taxon>Betaproteobacteria</taxon>
        <taxon>Neisseriales</taxon>
        <taxon>Aquaspirillaceae</taxon>
        <taxon>Laribacter</taxon>
    </lineage>
</organism>
<gene>
    <name evidence="7" type="ORF">LHGZ1_1842</name>
</gene>
<dbReference type="GO" id="GO:0032993">
    <property type="term" value="C:protein-DNA complex"/>
    <property type="evidence" value="ECO:0007669"/>
    <property type="project" value="TreeGrafter"/>
</dbReference>
<dbReference type="RefSeq" id="WP_088860869.1">
    <property type="nucleotide sequence ID" value="NZ_CP022115.1"/>
</dbReference>
<evidence type="ECO:0000256" key="5">
    <source>
        <dbReference type="ARBA" id="ARBA00023204"/>
    </source>
</evidence>
<dbReference type="SUPFAM" id="SSF48150">
    <property type="entry name" value="DNA-glycosylase"/>
    <property type="match status" value="1"/>
</dbReference>
<dbReference type="InterPro" id="IPR051912">
    <property type="entry name" value="Alkylbase_DNA_Glycosylase/TA"/>
</dbReference>
<dbReference type="GO" id="GO:0006307">
    <property type="term" value="P:DNA alkylation repair"/>
    <property type="evidence" value="ECO:0007669"/>
    <property type="project" value="TreeGrafter"/>
</dbReference>
<evidence type="ECO:0000256" key="4">
    <source>
        <dbReference type="ARBA" id="ARBA00022763"/>
    </source>
</evidence>
<dbReference type="Gene3D" id="1.10.340.30">
    <property type="entry name" value="Hypothetical protein, domain 2"/>
    <property type="match status" value="1"/>
</dbReference>
<dbReference type="EC" id="3.2.2.21" evidence="3"/>
<reference evidence="8" key="1">
    <citation type="submission" date="2017-06" db="EMBL/GenBank/DDBJ databases">
        <title>Whole genome sequence of Laribacter hongkongensis LHGZ1.</title>
        <authorList>
            <person name="Chen D."/>
            <person name="Wu H."/>
            <person name="Chen J."/>
        </authorList>
    </citation>
    <scope>NUCLEOTIDE SEQUENCE [LARGE SCALE GENOMIC DNA]</scope>
    <source>
        <strain evidence="8">LHGZ1</strain>
    </source>
</reference>
<dbReference type="GO" id="GO:0006285">
    <property type="term" value="P:base-excision repair, AP site formation"/>
    <property type="evidence" value="ECO:0007669"/>
    <property type="project" value="TreeGrafter"/>
</dbReference>
<sequence length="208" mass="23181">MARPAWWDDACAGLAAADPVMARLIASWPDAELVSRGEPFETLLRAIVGQQISVRAADAVWKRLSAVLSGQPSPERVLALPEEVLRSAGLSARKVLYARDLAECFTDGRVNPAAHAGLDDEALIAELVAVRGIGRWTAEMYLIFNQLRPDVWPVDDIGLQRAMARHYALEDQKASLTQLRVMGERFAPWRTVATWYLWRSLDPQTVLY</sequence>
<protein>
    <recommendedName>
        <fullName evidence="3">DNA-3-methyladenine glycosylase II</fullName>
        <ecNumber evidence="3">3.2.2.21</ecNumber>
    </recommendedName>
</protein>
<dbReference type="AlphaFoldDB" id="A0A248LKH8"/>
<evidence type="ECO:0000313" key="8">
    <source>
        <dbReference type="Proteomes" id="UP000197424"/>
    </source>
</evidence>
<dbReference type="FunFam" id="1.10.340.30:FF:000004">
    <property type="entry name" value="DNA-3-methyladenine glycosylase II"/>
    <property type="match status" value="1"/>
</dbReference>
<evidence type="ECO:0000259" key="6">
    <source>
        <dbReference type="SMART" id="SM00478"/>
    </source>
</evidence>
<feature type="domain" description="HhH-GPD" evidence="6">
    <location>
        <begin position="48"/>
        <end position="202"/>
    </location>
</feature>
<dbReference type="Gene3D" id="1.10.1670.40">
    <property type="match status" value="1"/>
</dbReference>
<keyword evidence="5" id="KW-0234">DNA repair</keyword>